<dbReference type="Pfam" id="PF13561">
    <property type="entry name" value="adh_short_C2"/>
    <property type="match status" value="1"/>
</dbReference>
<keyword evidence="4" id="KW-1185">Reference proteome</keyword>
<protein>
    <submittedName>
        <fullName evidence="3">NAD(P)-dependent dehydrogenase, short-chain alcohol dehydrogenase family</fullName>
    </submittedName>
</protein>
<dbReference type="RefSeq" id="WP_091195234.1">
    <property type="nucleotide sequence ID" value="NZ_LT594324.1"/>
</dbReference>
<dbReference type="PANTHER" id="PTHR42760:SF133">
    <property type="entry name" value="3-OXOACYL-[ACYL-CARRIER-PROTEIN] REDUCTASE"/>
    <property type="match status" value="1"/>
</dbReference>
<organism evidence="3 4">
    <name type="scientific">Micromonospora narathiwatensis</name>
    <dbReference type="NCBI Taxonomy" id="299146"/>
    <lineage>
        <taxon>Bacteria</taxon>
        <taxon>Bacillati</taxon>
        <taxon>Actinomycetota</taxon>
        <taxon>Actinomycetes</taxon>
        <taxon>Micromonosporales</taxon>
        <taxon>Micromonosporaceae</taxon>
        <taxon>Micromonospora</taxon>
    </lineage>
</organism>
<proteinExistence type="inferred from homology"/>
<dbReference type="InterPro" id="IPR020904">
    <property type="entry name" value="Sc_DH/Rdtase_CS"/>
</dbReference>
<dbReference type="Proteomes" id="UP000198765">
    <property type="component" value="Chromosome I"/>
</dbReference>
<dbReference type="InterPro" id="IPR002347">
    <property type="entry name" value="SDR_fam"/>
</dbReference>
<evidence type="ECO:0000313" key="3">
    <source>
        <dbReference type="EMBL" id="SBT46701.1"/>
    </source>
</evidence>
<evidence type="ECO:0000256" key="2">
    <source>
        <dbReference type="ARBA" id="ARBA00023002"/>
    </source>
</evidence>
<evidence type="ECO:0000256" key="1">
    <source>
        <dbReference type="ARBA" id="ARBA00006484"/>
    </source>
</evidence>
<dbReference type="AlphaFoldDB" id="A0A1A8ZS63"/>
<evidence type="ECO:0000313" key="4">
    <source>
        <dbReference type="Proteomes" id="UP000198765"/>
    </source>
</evidence>
<dbReference type="GO" id="GO:0016616">
    <property type="term" value="F:oxidoreductase activity, acting on the CH-OH group of donors, NAD or NADP as acceptor"/>
    <property type="evidence" value="ECO:0007669"/>
    <property type="project" value="TreeGrafter"/>
</dbReference>
<sequence>MSNLPASAAPAPAGLAGRTVVVTGAGAEIGGAYVRAFAATGANVVAVDLLRTARQALETTRTASRTGPGRAVFAPADVTSQSDWQLVVERTIAEFGRLDVLVNNAAVYRALSGKRPLTELVVEEWDQVFAVNVRGTWLGIKAVAPAMVDSGGGSIVNVSSVVGRTGAVGFAHYVASKAAVEGLTRAAARELGEHNVRVNAVAPGLVDNDASRTLNTETYLAAAARARSLPRPMQADDLVGALLWLASPASSFVTGQTVVVDGGQVFT</sequence>
<dbReference type="PRINTS" id="PR00081">
    <property type="entry name" value="GDHRDH"/>
</dbReference>
<comment type="similarity">
    <text evidence="1">Belongs to the short-chain dehydrogenases/reductases (SDR) family.</text>
</comment>
<dbReference type="OrthoDB" id="3542748at2"/>
<dbReference type="FunFam" id="3.40.50.720:FF:000084">
    <property type="entry name" value="Short-chain dehydrogenase reductase"/>
    <property type="match status" value="1"/>
</dbReference>
<dbReference type="PATRIC" id="fig|299146.4.peg.2788"/>
<dbReference type="Gene3D" id="3.40.50.720">
    <property type="entry name" value="NAD(P)-binding Rossmann-like Domain"/>
    <property type="match status" value="1"/>
</dbReference>
<dbReference type="PROSITE" id="PS00061">
    <property type="entry name" value="ADH_SHORT"/>
    <property type="match status" value="1"/>
</dbReference>
<keyword evidence="2" id="KW-0560">Oxidoreductase</keyword>
<name>A0A1A8ZS63_9ACTN</name>
<dbReference type="CDD" id="cd05233">
    <property type="entry name" value="SDR_c"/>
    <property type="match status" value="1"/>
</dbReference>
<dbReference type="InterPro" id="IPR036291">
    <property type="entry name" value="NAD(P)-bd_dom_sf"/>
</dbReference>
<reference evidence="3 4" key="1">
    <citation type="submission" date="2016-06" db="EMBL/GenBank/DDBJ databases">
        <authorList>
            <person name="Kjaerup R.B."/>
            <person name="Dalgaard T.S."/>
            <person name="Juul-Madsen H.R."/>
        </authorList>
    </citation>
    <scope>NUCLEOTIDE SEQUENCE [LARGE SCALE GENOMIC DNA]</scope>
    <source>
        <strain evidence="3 4">DSM 45248</strain>
    </source>
</reference>
<gene>
    <name evidence="3" type="ORF">GA0070621_2689</name>
</gene>
<dbReference type="GO" id="GO:0006633">
    <property type="term" value="P:fatty acid biosynthetic process"/>
    <property type="evidence" value="ECO:0007669"/>
    <property type="project" value="TreeGrafter"/>
</dbReference>
<dbReference type="PRINTS" id="PR00080">
    <property type="entry name" value="SDRFAMILY"/>
</dbReference>
<dbReference type="EMBL" id="LT594324">
    <property type="protein sequence ID" value="SBT46701.1"/>
    <property type="molecule type" value="Genomic_DNA"/>
</dbReference>
<dbReference type="GO" id="GO:0048038">
    <property type="term" value="F:quinone binding"/>
    <property type="evidence" value="ECO:0007669"/>
    <property type="project" value="TreeGrafter"/>
</dbReference>
<dbReference type="SUPFAM" id="SSF51735">
    <property type="entry name" value="NAD(P)-binding Rossmann-fold domains"/>
    <property type="match status" value="1"/>
</dbReference>
<dbReference type="PANTHER" id="PTHR42760">
    <property type="entry name" value="SHORT-CHAIN DEHYDROGENASES/REDUCTASES FAMILY MEMBER"/>
    <property type="match status" value="1"/>
</dbReference>
<accession>A0A1A8ZS63</accession>